<evidence type="ECO:0000313" key="2">
    <source>
        <dbReference type="Proteomes" id="UP001057402"/>
    </source>
</evidence>
<evidence type="ECO:0000313" key="1">
    <source>
        <dbReference type="EMBL" id="KAI4372979.1"/>
    </source>
</evidence>
<protein>
    <submittedName>
        <fullName evidence="1">Uncharacterized protein</fullName>
    </submittedName>
</protein>
<keyword evidence="2" id="KW-1185">Reference proteome</keyword>
<comment type="caution">
    <text evidence="1">The sequence shown here is derived from an EMBL/GenBank/DDBJ whole genome shotgun (WGS) entry which is preliminary data.</text>
</comment>
<reference evidence="2" key="1">
    <citation type="journal article" date="2023" name="Front. Plant Sci.">
        <title>Chromosomal-level genome assembly of Melastoma candidum provides insights into trichome evolution.</title>
        <authorList>
            <person name="Zhong Y."/>
            <person name="Wu W."/>
            <person name="Sun C."/>
            <person name="Zou P."/>
            <person name="Liu Y."/>
            <person name="Dai S."/>
            <person name="Zhou R."/>
        </authorList>
    </citation>
    <scope>NUCLEOTIDE SEQUENCE [LARGE SCALE GENOMIC DNA]</scope>
</reference>
<name>A0ACB9R5N5_9MYRT</name>
<dbReference type="EMBL" id="CM042883">
    <property type="protein sequence ID" value="KAI4372979.1"/>
    <property type="molecule type" value="Genomic_DNA"/>
</dbReference>
<sequence length="671" mass="74663">MVLKKRLLSRPISFEVPVVPRAPRSSRRRGQHKRIVHGKNLCPIELLASLAGKLLQEGESSSASNSASDENDALALCENGIKEERQDVDKPLKVESLEQGSWEESTFVAKRCSECKEMKFKFENYPCAERDHSLECTSVISGAKPMVCSNMELGDPGTCSFAGVLDDGKGGVCMENANRSSFKHLFRGRAVGTNGPEIKLQKPFYRYPVRLTSFSRHRTGTNLVDRDDDENFSRSNKCSNRIKSFRYQQRVGDHRIRKLLSSKYWRAAPKLRDCDFSKADGDTKAIFVGYNRKAFLKRERNPGDCLYKKRKLLDRSSIVTSDGVVSRESNSNLLQKSIKINKDILFEGGTFDSVSGSQPSHCLKDANVKFSIKSLKIPELFIDVPETATVGSLKRTVVEAVTAILGSGLRVGVVLRGKKIHDDNRTLLQSGLSCEENLESLGFTLEPVPEKPQQLVVSDDPPLTLPSEVSRQLTSVQEASVPDIGASDAVAEQHPQIDPCDHAVDNPREDIPSILDNSVDNNSLDCTDIVPISVVQMEPLAVVPPNQKTKRSELPQRRIRRPFSVTEVEALVHAVEEVGTGRWRDVKLRAFENADHRTYVDLKDKWKTLVHTASISPQQRRGEPVPQELLDRVLSAHAYWTQHQGKQHAKQAVPKSTEVELGTVGIQVGGS</sequence>
<organism evidence="1 2">
    <name type="scientific">Melastoma candidum</name>
    <dbReference type="NCBI Taxonomy" id="119954"/>
    <lineage>
        <taxon>Eukaryota</taxon>
        <taxon>Viridiplantae</taxon>
        <taxon>Streptophyta</taxon>
        <taxon>Embryophyta</taxon>
        <taxon>Tracheophyta</taxon>
        <taxon>Spermatophyta</taxon>
        <taxon>Magnoliopsida</taxon>
        <taxon>eudicotyledons</taxon>
        <taxon>Gunneridae</taxon>
        <taxon>Pentapetalae</taxon>
        <taxon>rosids</taxon>
        <taxon>malvids</taxon>
        <taxon>Myrtales</taxon>
        <taxon>Melastomataceae</taxon>
        <taxon>Melastomatoideae</taxon>
        <taxon>Melastomateae</taxon>
        <taxon>Melastoma</taxon>
    </lineage>
</organism>
<gene>
    <name evidence="1" type="ORF">MLD38_011154</name>
</gene>
<accession>A0ACB9R5N5</accession>
<proteinExistence type="predicted"/>
<dbReference type="Proteomes" id="UP001057402">
    <property type="component" value="Chromosome 4"/>
</dbReference>